<comment type="caution">
    <text evidence="2">The sequence shown here is derived from an EMBL/GenBank/DDBJ whole genome shotgun (WGS) entry which is preliminary data.</text>
</comment>
<dbReference type="Gene3D" id="3.40.50.150">
    <property type="entry name" value="Vaccinia Virus protein VP39"/>
    <property type="match status" value="1"/>
</dbReference>
<keyword evidence="2" id="KW-0489">Methyltransferase</keyword>
<protein>
    <submittedName>
        <fullName evidence="2">Class I SAM-dependent methyltransferase</fullName>
    </submittedName>
</protein>
<feature type="coiled-coil region" evidence="1">
    <location>
        <begin position="21"/>
        <end position="48"/>
    </location>
</feature>
<accession>A0AA41JI90</accession>
<keyword evidence="2" id="KW-0808">Transferase</keyword>
<dbReference type="EMBL" id="JAGSVG010000004">
    <property type="protein sequence ID" value="MBR8128588.1"/>
    <property type="molecule type" value="Genomic_DNA"/>
</dbReference>
<evidence type="ECO:0000313" key="2">
    <source>
        <dbReference type="EMBL" id="MBR8128588.1"/>
    </source>
</evidence>
<dbReference type="GO" id="GO:0032259">
    <property type="term" value="P:methylation"/>
    <property type="evidence" value="ECO:0007669"/>
    <property type="project" value="UniProtKB-KW"/>
</dbReference>
<reference evidence="2" key="1">
    <citation type="submission" date="2021-04" db="EMBL/GenBank/DDBJ databases">
        <title>A collection of bacterial strains from the Burkholderia cepacia Research Laboratory and Repository.</title>
        <authorList>
            <person name="Lipuma J."/>
            <person name="Spilker T."/>
        </authorList>
    </citation>
    <scope>NUCLEOTIDE SEQUENCE</scope>
    <source>
        <strain evidence="2">AU36012</strain>
    </source>
</reference>
<dbReference type="RefSeq" id="WP_105788990.1">
    <property type="nucleotide sequence ID" value="NZ_CADERF010000008.1"/>
</dbReference>
<name>A0AA41JI90_9BURK</name>
<evidence type="ECO:0000313" key="3">
    <source>
        <dbReference type="Proteomes" id="UP000682266"/>
    </source>
</evidence>
<keyword evidence="1" id="KW-0175">Coiled coil</keyword>
<dbReference type="InterPro" id="IPR029063">
    <property type="entry name" value="SAM-dependent_MTases_sf"/>
</dbReference>
<gene>
    <name evidence="2" type="ORF">KDW93_06265</name>
</gene>
<dbReference type="SUPFAM" id="SSF53335">
    <property type="entry name" value="S-adenosyl-L-methionine-dependent methyltransferases"/>
    <property type="match status" value="1"/>
</dbReference>
<proteinExistence type="predicted"/>
<dbReference type="GO" id="GO:0008168">
    <property type="term" value="F:methyltransferase activity"/>
    <property type="evidence" value="ECO:0007669"/>
    <property type="project" value="UniProtKB-KW"/>
</dbReference>
<organism evidence="2 3">
    <name type="scientific">Burkholderia ambifaria</name>
    <dbReference type="NCBI Taxonomy" id="152480"/>
    <lineage>
        <taxon>Bacteria</taxon>
        <taxon>Pseudomonadati</taxon>
        <taxon>Pseudomonadota</taxon>
        <taxon>Betaproteobacteria</taxon>
        <taxon>Burkholderiales</taxon>
        <taxon>Burkholderiaceae</taxon>
        <taxon>Burkholderia</taxon>
        <taxon>Burkholderia cepacia complex</taxon>
    </lineage>
</organism>
<sequence>MTLMKSLGRSIGPIRKLHDNRNALAEALLVAEQRIRDLENQVEATRGTPFFAYYANFDALECMRRHEVHDRKPTPGFQTNWLGVLVDPKILPFLADQGGKLDHFPLPANWHADIAEWASALHAVELARPDTFTMIELGCGWGCWMNNTGAAAKRTGRKVHVIGIEGDEGHLEFAREALARNGFAQGEYTLHRGVAAASAGSALFPRQEHAGHSWGLEPVFGATKEQQDEAVANGSHDILPMISLESAIGDRDRIDLLHVDIQGGEAALIESCLSLLNEKVAYVLIGTHSKHIEGRLYDILAPAGWLIEMERPAFYQVKNWIPELIVDGVQAWRNPRFVPPGSIQ</sequence>
<evidence type="ECO:0000256" key="1">
    <source>
        <dbReference type="SAM" id="Coils"/>
    </source>
</evidence>
<dbReference type="Proteomes" id="UP000682266">
    <property type="component" value="Unassembled WGS sequence"/>
</dbReference>
<dbReference type="AlphaFoldDB" id="A0AA41JI90"/>